<keyword evidence="1" id="KW-1133">Transmembrane helix</keyword>
<dbReference type="Proteomes" id="UP000236630">
    <property type="component" value="Unassembled WGS sequence"/>
</dbReference>
<name>A0A2H5QFW4_CITUN</name>
<dbReference type="EMBL" id="BDQV01000356">
    <property type="protein sequence ID" value="GAY63524.1"/>
    <property type="molecule type" value="Genomic_DNA"/>
</dbReference>
<keyword evidence="1" id="KW-0472">Membrane</keyword>
<feature type="transmembrane region" description="Helical" evidence="1">
    <location>
        <begin position="102"/>
        <end position="123"/>
    </location>
</feature>
<evidence type="ECO:0000256" key="1">
    <source>
        <dbReference type="SAM" id="Phobius"/>
    </source>
</evidence>
<keyword evidence="3" id="KW-1185">Reference proteome</keyword>
<sequence length="125" mass="13465">PWLETNLTDDSRRILNTFVTIKGTILTKYTIATVIPVTSSLSRIIPVEIAIIPVITIRPVTSSLASSSAPIISIPIGILVPITITTSSIAIKFLVRSSLSHIGSIVQLSFFISILLITLYSSLMS</sequence>
<feature type="non-terminal residue" evidence="2">
    <location>
        <position position="1"/>
    </location>
</feature>
<feature type="transmembrane region" description="Helical" evidence="1">
    <location>
        <begin position="71"/>
        <end position="95"/>
    </location>
</feature>
<keyword evidence="1" id="KW-0812">Transmembrane</keyword>
<dbReference type="AlphaFoldDB" id="A0A2H5QFW4"/>
<comment type="caution">
    <text evidence="2">The sequence shown here is derived from an EMBL/GenBank/DDBJ whole genome shotgun (WGS) entry which is preliminary data.</text>
</comment>
<reference evidence="2 3" key="1">
    <citation type="journal article" date="2017" name="Front. Genet.">
        <title>Draft sequencing of the heterozygous diploid genome of Satsuma (Citrus unshiu Marc.) using a hybrid assembly approach.</title>
        <authorList>
            <person name="Shimizu T."/>
            <person name="Tanizawa Y."/>
            <person name="Mochizuki T."/>
            <person name="Nagasaki H."/>
            <person name="Yoshioka T."/>
            <person name="Toyoda A."/>
            <person name="Fujiyama A."/>
            <person name="Kaminuma E."/>
            <person name="Nakamura Y."/>
        </authorList>
    </citation>
    <scope>NUCLEOTIDE SEQUENCE [LARGE SCALE GENOMIC DNA]</scope>
    <source>
        <strain evidence="3">cv. Miyagawa wase</strain>
    </source>
</reference>
<accession>A0A2H5QFW4</accession>
<proteinExistence type="predicted"/>
<evidence type="ECO:0000313" key="2">
    <source>
        <dbReference type="EMBL" id="GAY63524.1"/>
    </source>
</evidence>
<protein>
    <submittedName>
        <fullName evidence="2">Uncharacterized protein</fullName>
    </submittedName>
</protein>
<evidence type="ECO:0000313" key="3">
    <source>
        <dbReference type="Proteomes" id="UP000236630"/>
    </source>
</evidence>
<gene>
    <name evidence="2" type="ORF">CUMW_226280</name>
</gene>
<organism evidence="2 3">
    <name type="scientific">Citrus unshiu</name>
    <name type="common">Satsuma mandarin</name>
    <name type="synonym">Citrus nobilis var. unshiu</name>
    <dbReference type="NCBI Taxonomy" id="55188"/>
    <lineage>
        <taxon>Eukaryota</taxon>
        <taxon>Viridiplantae</taxon>
        <taxon>Streptophyta</taxon>
        <taxon>Embryophyta</taxon>
        <taxon>Tracheophyta</taxon>
        <taxon>Spermatophyta</taxon>
        <taxon>Magnoliopsida</taxon>
        <taxon>eudicotyledons</taxon>
        <taxon>Gunneridae</taxon>
        <taxon>Pentapetalae</taxon>
        <taxon>rosids</taxon>
        <taxon>malvids</taxon>
        <taxon>Sapindales</taxon>
        <taxon>Rutaceae</taxon>
        <taxon>Aurantioideae</taxon>
        <taxon>Citrus</taxon>
    </lineage>
</organism>